<sequence length="418" mass="47622">MEIFHVLLLLQRVFLRVLSRRFGNNNLQVTGKYDMRIPMHLQRLGKESTSSSAFDGSYLQMDSPFKSQLVKYPYLGIETRGSYNGLILLSILKDMHASVADLEESLCLCNPSTKEFKEISILNVKHGPAYNMKLIRKKAAVIYGLGHNCNTDNYKIVKVVPVSAMTPLPVCYGSEVQVYTLGLDSWKTLPDIIPYKLDAGYHKAATVINGAPQWIACRDPVNSDFSGNSKCIVSFDSGGDNFREVPISTQIVEEFNHHESHNRVKTLGVLGGCLCLIVYDHYHTYEVWVMNDCKTRESWNKLYVGQIPVKDLMDAHGHVDYYNSKFVWEFKNDEVLFAVKRKYLYYTNLVTYDLVPVPEKSKVSKIRDFLGQNCSVETYLVSLVSLNPRIYEREQEHPNTQAQALSKISLKGREESIC</sequence>
<protein>
    <recommendedName>
        <fullName evidence="4">F-box associated domain-containing protein</fullName>
    </recommendedName>
</protein>
<keyword evidence="1" id="KW-0732">Signal</keyword>
<organism evidence="2 3">
    <name type="scientific">Papaver somniferum</name>
    <name type="common">Opium poppy</name>
    <dbReference type="NCBI Taxonomy" id="3469"/>
    <lineage>
        <taxon>Eukaryota</taxon>
        <taxon>Viridiplantae</taxon>
        <taxon>Streptophyta</taxon>
        <taxon>Embryophyta</taxon>
        <taxon>Tracheophyta</taxon>
        <taxon>Spermatophyta</taxon>
        <taxon>Magnoliopsida</taxon>
        <taxon>Ranunculales</taxon>
        <taxon>Papaveraceae</taxon>
        <taxon>Papaveroideae</taxon>
        <taxon>Papaver</taxon>
    </lineage>
</organism>
<name>A0A4Y7K4U0_PAPSO</name>
<evidence type="ECO:0008006" key="4">
    <source>
        <dbReference type="Google" id="ProtNLM"/>
    </source>
</evidence>
<dbReference type="Gramene" id="RZC66929">
    <property type="protein sequence ID" value="RZC66929"/>
    <property type="gene ID" value="C5167_010608"/>
</dbReference>
<dbReference type="NCBIfam" id="TIGR01640">
    <property type="entry name" value="F_box_assoc_1"/>
    <property type="match status" value="1"/>
</dbReference>
<reference evidence="2 3" key="1">
    <citation type="journal article" date="2018" name="Science">
        <title>The opium poppy genome and morphinan production.</title>
        <authorList>
            <person name="Guo L."/>
            <person name="Winzer T."/>
            <person name="Yang X."/>
            <person name="Li Y."/>
            <person name="Ning Z."/>
            <person name="He Z."/>
            <person name="Teodor R."/>
            <person name="Lu Y."/>
            <person name="Bowser T.A."/>
            <person name="Graham I.A."/>
            <person name="Ye K."/>
        </authorList>
    </citation>
    <scope>NUCLEOTIDE SEQUENCE [LARGE SCALE GENOMIC DNA]</scope>
    <source>
        <strain evidence="3">cv. HN1</strain>
        <tissue evidence="2">Leaves</tissue>
    </source>
</reference>
<dbReference type="EMBL" id="CM010720">
    <property type="protein sequence ID" value="RZC66929.1"/>
    <property type="molecule type" value="Genomic_DNA"/>
</dbReference>
<feature type="chain" id="PRO_5021484408" description="F-box associated domain-containing protein" evidence="1">
    <location>
        <begin position="20"/>
        <end position="418"/>
    </location>
</feature>
<feature type="signal peptide" evidence="1">
    <location>
        <begin position="1"/>
        <end position="19"/>
    </location>
</feature>
<dbReference type="STRING" id="3469.A0A4Y7K4U0"/>
<dbReference type="PANTHER" id="PTHR31672:SF13">
    <property type="entry name" value="F-BOX PROTEIN CPR30-LIKE"/>
    <property type="match status" value="1"/>
</dbReference>
<evidence type="ECO:0000313" key="3">
    <source>
        <dbReference type="Proteomes" id="UP000316621"/>
    </source>
</evidence>
<evidence type="ECO:0000313" key="2">
    <source>
        <dbReference type="EMBL" id="RZC66929.1"/>
    </source>
</evidence>
<dbReference type="PANTHER" id="PTHR31672">
    <property type="entry name" value="BNACNNG10540D PROTEIN"/>
    <property type="match status" value="1"/>
</dbReference>
<proteinExistence type="predicted"/>
<gene>
    <name evidence="2" type="ORF">C5167_010608</name>
</gene>
<accession>A0A4Y7K4U0</accession>
<dbReference type="InterPro" id="IPR017451">
    <property type="entry name" value="F-box-assoc_interact_dom"/>
</dbReference>
<keyword evidence="3" id="KW-1185">Reference proteome</keyword>
<evidence type="ECO:0000256" key="1">
    <source>
        <dbReference type="SAM" id="SignalP"/>
    </source>
</evidence>
<dbReference type="InterPro" id="IPR050796">
    <property type="entry name" value="SCF_F-box_component"/>
</dbReference>
<dbReference type="AlphaFoldDB" id="A0A4Y7K4U0"/>
<dbReference type="Proteomes" id="UP000316621">
    <property type="component" value="Chromosome 6"/>
</dbReference>